<dbReference type="InterPro" id="IPR018711">
    <property type="entry name" value="NAGPA"/>
</dbReference>
<dbReference type="GO" id="GO:0016798">
    <property type="term" value="F:hydrolase activity, acting on glycosyl bonds"/>
    <property type="evidence" value="ECO:0007669"/>
    <property type="project" value="UniProtKB-KW"/>
</dbReference>
<gene>
    <name evidence="3" type="ORF">H9647_02450</name>
</gene>
<accession>A0ABR8SU18</accession>
<dbReference type="EMBL" id="JACSQL010000001">
    <property type="protein sequence ID" value="MBD7966915.1"/>
    <property type="molecule type" value="Genomic_DNA"/>
</dbReference>
<protein>
    <submittedName>
        <fullName evidence="3">Phosphodiester glycosidase family protein</fullName>
    </submittedName>
</protein>
<proteinExistence type="predicted"/>
<sequence length="356" mass="38967">MITSVRRLNRFLMLSTAPFVGVILCLLLLQQPLVIEFTEPVEQYVPSSDIRSTTEGIKSDLDTAKSLAESTSSSIQRTTELYNSTSKTMQSIANMTAAQAKKPEAVYNRRIQAKLGVPYEVVDSDRIRIELFKVNPGTYHGFAMKIKLKDPSAMQMALDDTLGSSQTTLQAVLRGGAVAGINAGGYAESGGKRYPLSTTVQDGKYVSGFHPSIKDLAFVGLNKEGKLIGGKYFSKYALDQQEPVFGATFVPMLMKNGNKTVIPSKWKNTPRRAPRTVIGNYKDDQLLILVIDGYNEKGSSGATLEELQHKMYTLGVQDAYNLDGGGSTSLVLNGKVVNDPSDGNLRKVPTHFLFYE</sequence>
<name>A0ABR8SU18_9BACL</name>
<keyword evidence="1" id="KW-0472">Membrane</keyword>
<feature type="transmembrane region" description="Helical" evidence="1">
    <location>
        <begin position="12"/>
        <end position="29"/>
    </location>
</feature>
<keyword evidence="3" id="KW-0378">Hydrolase</keyword>
<dbReference type="PANTHER" id="PTHR40446">
    <property type="entry name" value="N-ACETYLGLUCOSAMINE-1-PHOSPHODIESTER ALPHA-N-ACETYLGLUCOSAMINIDASE"/>
    <property type="match status" value="1"/>
</dbReference>
<reference evidence="3 4" key="1">
    <citation type="submission" date="2020-08" db="EMBL/GenBank/DDBJ databases">
        <title>A Genomic Blueprint of the Chicken Gut Microbiome.</title>
        <authorList>
            <person name="Gilroy R."/>
            <person name="Ravi A."/>
            <person name="Getino M."/>
            <person name="Pursley I."/>
            <person name="Horton D.L."/>
            <person name="Alikhan N.-F."/>
            <person name="Baker D."/>
            <person name="Gharbi K."/>
            <person name="Hall N."/>
            <person name="Watson M."/>
            <person name="Adriaenssens E.M."/>
            <person name="Foster-Nyarko E."/>
            <person name="Jarju S."/>
            <person name="Secka A."/>
            <person name="Antonio M."/>
            <person name="Oren A."/>
            <person name="Chaudhuri R."/>
            <person name="La Ragione R.M."/>
            <person name="Hildebrand F."/>
            <person name="Pallen M.J."/>
        </authorList>
    </citation>
    <scope>NUCLEOTIDE SEQUENCE [LARGE SCALE GENOMIC DNA]</scope>
    <source>
        <strain evidence="3 4">Sa2BVA9</strain>
    </source>
</reference>
<organism evidence="3 4">
    <name type="scientific">Paenibacillus gallinarum</name>
    <dbReference type="NCBI Taxonomy" id="2762232"/>
    <lineage>
        <taxon>Bacteria</taxon>
        <taxon>Bacillati</taxon>
        <taxon>Bacillota</taxon>
        <taxon>Bacilli</taxon>
        <taxon>Bacillales</taxon>
        <taxon>Paenibacillaceae</taxon>
        <taxon>Paenibacillus</taxon>
    </lineage>
</organism>
<dbReference type="Proteomes" id="UP000608071">
    <property type="component" value="Unassembled WGS sequence"/>
</dbReference>
<evidence type="ECO:0000313" key="3">
    <source>
        <dbReference type="EMBL" id="MBD7966915.1"/>
    </source>
</evidence>
<keyword evidence="4" id="KW-1185">Reference proteome</keyword>
<feature type="domain" description="Phosphodiester glycosidase" evidence="2">
    <location>
        <begin position="176"/>
        <end position="354"/>
    </location>
</feature>
<evidence type="ECO:0000256" key="1">
    <source>
        <dbReference type="SAM" id="Phobius"/>
    </source>
</evidence>
<keyword evidence="3" id="KW-0326">Glycosidase</keyword>
<evidence type="ECO:0000313" key="4">
    <source>
        <dbReference type="Proteomes" id="UP000608071"/>
    </source>
</evidence>
<dbReference type="RefSeq" id="WP_191797867.1">
    <property type="nucleotide sequence ID" value="NZ_JACSQL010000001.1"/>
</dbReference>
<dbReference type="Pfam" id="PF09992">
    <property type="entry name" value="NAGPA"/>
    <property type="match status" value="1"/>
</dbReference>
<evidence type="ECO:0000259" key="2">
    <source>
        <dbReference type="Pfam" id="PF09992"/>
    </source>
</evidence>
<comment type="caution">
    <text evidence="3">The sequence shown here is derived from an EMBL/GenBank/DDBJ whole genome shotgun (WGS) entry which is preliminary data.</text>
</comment>
<keyword evidence="1" id="KW-1133">Transmembrane helix</keyword>
<dbReference type="PANTHER" id="PTHR40446:SF2">
    <property type="entry name" value="N-ACETYLGLUCOSAMINE-1-PHOSPHODIESTER ALPHA-N-ACETYLGLUCOSAMINIDASE"/>
    <property type="match status" value="1"/>
</dbReference>
<keyword evidence="1" id="KW-0812">Transmembrane</keyword>